<keyword evidence="2" id="KW-0472">Membrane</keyword>
<dbReference type="GO" id="GO:0000270">
    <property type="term" value="P:peptidoglycan metabolic process"/>
    <property type="evidence" value="ECO:0007669"/>
    <property type="project" value="TreeGrafter"/>
</dbReference>
<sequence length="324" mass="35762">MSRHSGERRRDSVSSTRSSSTAPGIGIQMIDSPAEVPLLAKAVAPGSYGAYSNDVTSEKGKRKHSRTRKASLVPDIATPVLIGNERSNLVNGSRRKHRPSVLYTLGCFATLLLSLFAAVALTVLIYILAAFFSNIGMREWDVFGIHNDDGKEYDAAVVLGFVLDGQDSIQPELEARLQTVLDLYLSGRIVGEIILSGGKPSTSHEKAEAEVMGEWLEVRGVPSSRLVQEGQSRTTAENAKYSIPILVNSSYKRVVIVTNTFHQYRSFWLFHGQCDGAAFCQARFRMADARKLEGSISRSRHQYDFFREILAMGLAILKGNVSFW</sequence>
<organism evidence="4 5">
    <name type="scientific">Carpediemonas membranifera</name>
    <dbReference type="NCBI Taxonomy" id="201153"/>
    <lineage>
        <taxon>Eukaryota</taxon>
        <taxon>Metamonada</taxon>
        <taxon>Carpediemonas-like organisms</taxon>
        <taxon>Carpediemonas</taxon>
    </lineage>
</organism>
<dbReference type="CDD" id="cd06259">
    <property type="entry name" value="YdcF-like"/>
    <property type="match status" value="1"/>
</dbReference>
<dbReference type="InterPro" id="IPR014729">
    <property type="entry name" value="Rossmann-like_a/b/a_fold"/>
</dbReference>
<dbReference type="AlphaFoldDB" id="A0A8J6B7W3"/>
<evidence type="ECO:0000313" key="5">
    <source>
        <dbReference type="Proteomes" id="UP000717585"/>
    </source>
</evidence>
<keyword evidence="5" id="KW-1185">Reference proteome</keyword>
<dbReference type="EMBL" id="JAHDYR010000048">
    <property type="protein sequence ID" value="KAG9391857.1"/>
    <property type="molecule type" value="Genomic_DNA"/>
</dbReference>
<evidence type="ECO:0000313" key="4">
    <source>
        <dbReference type="EMBL" id="KAG9391857.1"/>
    </source>
</evidence>
<accession>A0A8J6B7W3</accession>
<dbReference type="InterPro" id="IPR051599">
    <property type="entry name" value="Cell_Envelope_Assoc"/>
</dbReference>
<dbReference type="PANTHER" id="PTHR30336">
    <property type="entry name" value="INNER MEMBRANE PROTEIN, PROBABLE PERMEASE"/>
    <property type="match status" value="1"/>
</dbReference>
<evidence type="ECO:0000259" key="3">
    <source>
        <dbReference type="Pfam" id="PF02698"/>
    </source>
</evidence>
<keyword evidence="2" id="KW-1133">Transmembrane helix</keyword>
<feature type="domain" description="DUF218" evidence="3">
    <location>
        <begin position="154"/>
        <end position="279"/>
    </location>
</feature>
<dbReference type="PANTHER" id="PTHR30336:SF4">
    <property type="entry name" value="ENVELOPE BIOGENESIS FACTOR ELYC"/>
    <property type="match status" value="1"/>
</dbReference>
<feature type="transmembrane region" description="Helical" evidence="2">
    <location>
        <begin position="101"/>
        <end position="129"/>
    </location>
</feature>
<dbReference type="Proteomes" id="UP000717585">
    <property type="component" value="Unassembled WGS sequence"/>
</dbReference>
<protein>
    <submittedName>
        <fullName evidence="4">DUF218 domain</fullName>
    </submittedName>
</protein>
<feature type="region of interest" description="Disordered" evidence="1">
    <location>
        <begin position="1"/>
        <end position="27"/>
    </location>
</feature>
<dbReference type="GO" id="GO:0005886">
    <property type="term" value="C:plasma membrane"/>
    <property type="evidence" value="ECO:0007669"/>
    <property type="project" value="TreeGrafter"/>
</dbReference>
<dbReference type="Pfam" id="PF02698">
    <property type="entry name" value="DUF218"/>
    <property type="match status" value="1"/>
</dbReference>
<evidence type="ECO:0000256" key="2">
    <source>
        <dbReference type="SAM" id="Phobius"/>
    </source>
</evidence>
<feature type="compositionally biased region" description="Basic and acidic residues" evidence="1">
    <location>
        <begin position="1"/>
        <end position="12"/>
    </location>
</feature>
<dbReference type="InterPro" id="IPR003848">
    <property type="entry name" value="DUF218"/>
</dbReference>
<dbReference type="Gene3D" id="3.40.50.620">
    <property type="entry name" value="HUPs"/>
    <property type="match status" value="1"/>
</dbReference>
<comment type="caution">
    <text evidence="4">The sequence shown here is derived from an EMBL/GenBank/DDBJ whole genome shotgun (WGS) entry which is preliminary data.</text>
</comment>
<dbReference type="OrthoDB" id="529184at2759"/>
<proteinExistence type="predicted"/>
<keyword evidence="2" id="KW-0812">Transmembrane</keyword>
<reference evidence="4" key="1">
    <citation type="submission" date="2021-05" db="EMBL/GenBank/DDBJ databases">
        <title>A free-living protist that lacks canonical eukaryotic 1 DNA replication and segregation systems.</title>
        <authorList>
            <person name="Salas-Leiva D.E."/>
            <person name="Tromer E.C."/>
            <person name="Curtis B.A."/>
            <person name="Jerlstrom-Hultqvist J."/>
            <person name="Kolisko M."/>
            <person name="Yi Z."/>
            <person name="Salas-Leiva J.S."/>
            <person name="Gallot-Lavallee L."/>
            <person name="Kops G.J.P.L."/>
            <person name="Archibald J.M."/>
            <person name="Simpson A.G.B."/>
            <person name="Roger A.J."/>
        </authorList>
    </citation>
    <scope>NUCLEOTIDE SEQUENCE</scope>
    <source>
        <strain evidence="4">BICM</strain>
    </source>
</reference>
<name>A0A8J6B7W3_9EUKA</name>
<evidence type="ECO:0000256" key="1">
    <source>
        <dbReference type="SAM" id="MobiDB-lite"/>
    </source>
</evidence>
<gene>
    <name evidence="4" type="ORF">J8273_6870</name>
</gene>